<keyword evidence="5" id="KW-1185">Reference proteome</keyword>
<proteinExistence type="predicted"/>
<dbReference type="EC" id="2.3.1.267" evidence="4"/>
<organism evidence="4 5">
    <name type="scientific">Prosthecomicrobium pneumaticum</name>
    <dbReference type="NCBI Taxonomy" id="81895"/>
    <lineage>
        <taxon>Bacteria</taxon>
        <taxon>Pseudomonadati</taxon>
        <taxon>Pseudomonadota</taxon>
        <taxon>Alphaproteobacteria</taxon>
        <taxon>Hyphomicrobiales</taxon>
        <taxon>Kaistiaceae</taxon>
        <taxon>Prosthecomicrobium</taxon>
    </lineage>
</organism>
<dbReference type="PROSITE" id="PS51186">
    <property type="entry name" value="GNAT"/>
    <property type="match status" value="1"/>
</dbReference>
<dbReference type="AlphaFoldDB" id="A0A7W9L307"/>
<dbReference type="Gene3D" id="3.40.630.30">
    <property type="match status" value="1"/>
</dbReference>
<evidence type="ECO:0000256" key="1">
    <source>
        <dbReference type="ARBA" id="ARBA00022679"/>
    </source>
</evidence>
<dbReference type="InterPro" id="IPR050832">
    <property type="entry name" value="Bact_Acetyltransf"/>
</dbReference>
<dbReference type="InterPro" id="IPR000182">
    <property type="entry name" value="GNAT_dom"/>
</dbReference>
<keyword evidence="1 4" id="KW-0808">Transferase</keyword>
<gene>
    <name evidence="4" type="ORF">GGQ63_003118</name>
</gene>
<dbReference type="InterPro" id="IPR016181">
    <property type="entry name" value="Acyl_CoA_acyltransferase"/>
</dbReference>
<dbReference type="RefSeq" id="WP_183857387.1">
    <property type="nucleotide sequence ID" value="NZ_JACHOO010000006.1"/>
</dbReference>
<evidence type="ECO:0000313" key="5">
    <source>
        <dbReference type="Proteomes" id="UP000523821"/>
    </source>
</evidence>
<comment type="caution">
    <text evidence="4">The sequence shown here is derived from an EMBL/GenBank/DDBJ whole genome shotgun (WGS) entry which is preliminary data.</text>
</comment>
<evidence type="ECO:0000259" key="3">
    <source>
        <dbReference type="PROSITE" id="PS51186"/>
    </source>
</evidence>
<dbReference type="Proteomes" id="UP000523821">
    <property type="component" value="Unassembled WGS sequence"/>
</dbReference>
<evidence type="ECO:0000256" key="2">
    <source>
        <dbReference type="ARBA" id="ARBA00023315"/>
    </source>
</evidence>
<feature type="domain" description="N-acetyltransferase" evidence="3">
    <location>
        <begin position="11"/>
        <end position="163"/>
    </location>
</feature>
<keyword evidence="2 4" id="KW-0012">Acyltransferase</keyword>
<dbReference type="PANTHER" id="PTHR43877">
    <property type="entry name" value="AMINOALKYLPHOSPHONATE N-ACETYLTRANSFERASE-RELATED-RELATED"/>
    <property type="match status" value="1"/>
</dbReference>
<sequence>MIFDHFLRPRIFIDAAEPADAARLAEIHATGFARGWSEDEIEALIADRTVFALALKRESRFGTRRILGFVLVRLAAGEAEILTIVFEPAARGRGYGRLLLEEVLRRLYSERAEAAFLEVDEGNAAAGTLYRRVGFVEVGRRKGYYRHADAAPSAALVMRLQVR</sequence>
<dbReference type="SUPFAM" id="SSF55729">
    <property type="entry name" value="Acyl-CoA N-acyltransferases (Nat)"/>
    <property type="match status" value="1"/>
</dbReference>
<dbReference type="Pfam" id="PF00583">
    <property type="entry name" value="Acetyltransf_1"/>
    <property type="match status" value="1"/>
</dbReference>
<name>A0A7W9L307_9HYPH</name>
<accession>A0A7W9L307</accession>
<dbReference type="GO" id="GO:0008999">
    <property type="term" value="F:protein-N-terminal-alanine acetyltransferase activity"/>
    <property type="evidence" value="ECO:0007669"/>
    <property type="project" value="UniProtKB-EC"/>
</dbReference>
<dbReference type="EMBL" id="JACHOO010000006">
    <property type="protein sequence ID" value="MBB5754043.1"/>
    <property type="molecule type" value="Genomic_DNA"/>
</dbReference>
<evidence type="ECO:0000313" key="4">
    <source>
        <dbReference type="EMBL" id="MBB5754043.1"/>
    </source>
</evidence>
<dbReference type="PANTHER" id="PTHR43877:SF2">
    <property type="entry name" value="AMINOALKYLPHOSPHONATE N-ACETYLTRANSFERASE-RELATED"/>
    <property type="match status" value="1"/>
</dbReference>
<reference evidence="4 5" key="1">
    <citation type="submission" date="2020-08" db="EMBL/GenBank/DDBJ databases">
        <title>Genomic Encyclopedia of Type Strains, Phase IV (KMG-IV): sequencing the most valuable type-strain genomes for metagenomic binning, comparative biology and taxonomic classification.</title>
        <authorList>
            <person name="Goeker M."/>
        </authorList>
    </citation>
    <scope>NUCLEOTIDE SEQUENCE [LARGE SCALE GENOMIC DNA]</scope>
    <source>
        <strain evidence="4 5">DSM 16268</strain>
    </source>
</reference>
<protein>
    <submittedName>
        <fullName evidence="4">Ribosomal-protein-alanine N-acetyltransferase</fullName>
        <ecNumber evidence="4">2.3.1.267</ecNumber>
    </submittedName>
</protein>